<dbReference type="InterPro" id="IPR036997">
    <property type="entry name" value="PA28_C_sf"/>
</dbReference>
<proteinExistence type="inferred from homology"/>
<dbReference type="InterPro" id="IPR036252">
    <property type="entry name" value="Proteasome_activ_sf"/>
</dbReference>
<evidence type="ECO:0000256" key="3">
    <source>
        <dbReference type="ARBA" id="ARBA00037467"/>
    </source>
</evidence>
<dbReference type="Pfam" id="PF02252">
    <property type="entry name" value="PA28_C"/>
    <property type="match status" value="1"/>
</dbReference>
<dbReference type="GeneID" id="136798522"/>
<dbReference type="GO" id="GO:0005654">
    <property type="term" value="C:nucleoplasm"/>
    <property type="evidence" value="ECO:0007669"/>
    <property type="project" value="TreeGrafter"/>
</dbReference>
<organism evidence="6 7">
    <name type="scientific">Clytia hemisphaerica</name>
    <dbReference type="NCBI Taxonomy" id="252671"/>
    <lineage>
        <taxon>Eukaryota</taxon>
        <taxon>Metazoa</taxon>
        <taxon>Cnidaria</taxon>
        <taxon>Hydrozoa</taxon>
        <taxon>Hydroidolina</taxon>
        <taxon>Leptothecata</taxon>
        <taxon>Obeliida</taxon>
        <taxon>Clytiidae</taxon>
        <taxon>Clytia</taxon>
    </lineage>
</organism>
<dbReference type="GO" id="GO:2000045">
    <property type="term" value="P:regulation of G1/S transition of mitotic cell cycle"/>
    <property type="evidence" value="ECO:0007669"/>
    <property type="project" value="TreeGrafter"/>
</dbReference>
<comment type="function">
    <text evidence="3">Implicated in immunoproteasome assembly and required for efficient antigen processing. The PA28 activator complex enhances the generation of class I binding peptides by altering the cleavage pattern of the proteasome.</text>
</comment>
<reference evidence="6" key="1">
    <citation type="submission" date="2021-01" db="UniProtKB">
        <authorList>
            <consortium name="EnsemblMetazoa"/>
        </authorList>
    </citation>
    <scope>IDENTIFICATION</scope>
</reference>
<dbReference type="GO" id="GO:0008537">
    <property type="term" value="C:proteasome activator complex"/>
    <property type="evidence" value="ECO:0007669"/>
    <property type="project" value="InterPro"/>
</dbReference>
<keyword evidence="2" id="KW-0647">Proteasome</keyword>
<dbReference type="GO" id="GO:0005737">
    <property type="term" value="C:cytoplasm"/>
    <property type="evidence" value="ECO:0007669"/>
    <property type="project" value="TreeGrafter"/>
</dbReference>
<dbReference type="InterPro" id="IPR009077">
    <property type="entry name" value="Proteasome_activ_PA28"/>
</dbReference>
<evidence type="ECO:0000313" key="7">
    <source>
        <dbReference type="Proteomes" id="UP000594262"/>
    </source>
</evidence>
<dbReference type="Gene3D" id="1.20.120.180">
    <property type="entry name" value="Proteasome activator pa28, C-terminal domain"/>
    <property type="match status" value="1"/>
</dbReference>
<dbReference type="FunFam" id="1.20.120.180:FF:000002">
    <property type="entry name" value="Proteasome activator complex subunit 1"/>
    <property type="match status" value="1"/>
</dbReference>
<dbReference type="OrthoDB" id="6591885at2759"/>
<evidence type="ECO:0000259" key="5">
    <source>
        <dbReference type="Pfam" id="PF02252"/>
    </source>
</evidence>
<evidence type="ECO:0000256" key="1">
    <source>
        <dbReference type="ARBA" id="ARBA00005883"/>
    </source>
</evidence>
<evidence type="ECO:0000256" key="2">
    <source>
        <dbReference type="ARBA" id="ARBA00022942"/>
    </source>
</evidence>
<dbReference type="RefSeq" id="XP_066911254.1">
    <property type="nucleotide sequence ID" value="XM_067055153.1"/>
</dbReference>
<dbReference type="PANTHER" id="PTHR10660">
    <property type="entry name" value="PROTEASOME REGULATOR PA28"/>
    <property type="match status" value="1"/>
</dbReference>
<dbReference type="AlphaFoldDB" id="A0A7M5UWU6"/>
<accession>A0A7M5UWU6</accession>
<protein>
    <recommendedName>
        <fullName evidence="5">Proteasome activator PA28 C-terminal domain-containing protein</fullName>
    </recommendedName>
</protein>
<name>A0A7M5UWU6_9CNID</name>
<evidence type="ECO:0000256" key="4">
    <source>
        <dbReference type="SAM" id="MobiDB-lite"/>
    </source>
</evidence>
<dbReference type="InterPro" id="IPR003186">
    <property type="entry name" value="PA28_C"/>
</dbReference>
<feature type="domain" description="Proteasome activator PA28 C-terminal" evidence="5">
    <location>
        <begin position="111"/>
        <end position="251"/>
    </location>
</feature>
<sequence>MSKDANKFKFGNLHLKNAEEVSNYTKTFIEQAEYNITQCIPDKIFLLEKLDKEEFKCYKDIASIEVDIELSQEAIDFSRKNQNNDEAPSNPAVKKRKLDNGEDNDSKIPSVPCNKKLIKLIDLLKPEIKDLITTCEKLKTWIQLLIPKIEDGNNFGVSIQEEVLNEVHRIEADSINYLDGISRYFITRGKIVSKVAKYPYLDDYKRAIKEVDEKEYLTLLFSVNDIKSHYLLILDLVSKNYEKIKKPRSQSNIDSMY</sequence>
<dbReference type="SUPFAM" id="SSF47216">
    <property type="entry name" value="Proteasome activator"/>
    <property type="match status" value="1"/>
</dbReference>
<dbReference type="GO" id="GO:0061136">
    <property type="term" value="P:regulation of proteasomal protein catabolic process"/>
    <property type="evidence" value="ECO:0007669"/>
    <property type="project" value="TreeGrafter"/>
</dbReference>
<keyword evidence="7" id="KW-1185">Reference proteome</keyword>
<comment type="similarity">
    <text evidence="1">Belongs to the PA28 family.</text>
</comment>
<dbReference type="Proteomes" id="UP000594262">
    <property type="component" value="Unplaced"/>
</dbReference>
<dbReference type="EnsemblMetazoa" id="CLYHEMT005459.1">
    <property type="protein sequence ID" value="CLYHEMP005459.1"/>
    <property type="gene ID" value="CLYHEMG005459"/>
</dbReference>
<dbReference type="GO" id="GO:0061133">
    <property type="term" value="F:endopeptidase activator activity"/>
    <property type="evidence" value="ECO:0007669"/>
    <property type="project" value="TreeGrafter"/>
</dbReference>
<dbReference type="PANTHER" id="PTHR10660:SF2">
    <property type="entry name" value="LD45860P"/>
    <property type="match status" value="1"/>
</dbReference>
<feature type="region of interest" description="Disordered" evidence="4">
    <location>
        <begin position="79"/>
        <end position="107"/>
    </location>
</feature>
<evidence type="ECO:0000313" key="6">
    <source>
        <dbReference type="EnsemblMetazoa" id="CLYHEMP005459.1"/>
    </source>
</evidence>